<keyword evidence="3" id="KW-1185">Reference proteome</keyword>
<evidence type="ECO:0000313" key="2">
    <source>
        <dbReference type="EMBL" id="SOC10812.1"/>
    </source>
</evidence>
<feature type="region of interest" description="Disordered" evidence="1">
    <location>
        <begin position="1"/>
        <end position="42"/>
    </location>
</feature>
<protein>
    <submittedName>
        <fullName evidence="2">Uncharacterized protein</fullName>
    </submittedName>
</protein>
<reference evidence="3" key="1">
    <citation type="submission" date="2017-08" db="EMBL/GenBank/DDBJ databases">
        <authorList>
            <person name="Varghese N."/>
            <person name="Submissions S."/>
        </authorList>
    </citation>
    <scope>NUCLEOTIDE SEQUENCE [LARGE SCALE GENOMIC DNA]</scope>
    <source>
        <strain evidence="3">JA276</strain>
    </source>
</reference>
<dbReference type="EMBL" id="OBMT01000008">
    <property type="protein sequence ID" value="SOC10812.1"/>
    <property type="molecule type" value="Genomic_DNA"/>
</dbReference>
<proteinExistence type="predicted"/>
<organism evidence="2 3">
    <name type="scientific">Rhodobacter maris</name>
    <dbReference type="NCBI Taxonomy" id="446682"/>
    <lineage>
        <taxon>Bacteria</taxon>
        <taxon>Pseudomonadati</taxon>
        <taxon>Pseudomonadota</taxon>
        <taxon>Alphaproteobacteria</taxon>
        <taxon>Rhodobacterales</taxon>
        <taxon>Rhodobacter group</taxon>
        <taxon>Rhodobacter</taxon>
    </lineage>
</organism>
<sequence>MRSPAMRPGRTQSPGCAACRGKCLQKKGGKGPGLISGVTREKRRPVFSGRSLDRDDARAGGNWSAFVTNLRRPHRPPGTGAARCEKTDRLGAAIRLTRPPSRARFSLFQTETGDALPRDQIRCEDRHQSRAQGCAPLLWRARHHRSRRLFRPGPTLRPGHVSYDHRARCLRGDRRPVRASRASRCGRDARCPCLWGDRGAGQRPGRPRTLIPQGRGAESRRGRPGRALHRAVVVGGAGAAAPMNAAALPASA</sequence>
<evidence type="ECO:0000313" key="3">
    <source>
        <dbReference type="Proteomes" id="UP000219111"/>
    </source>
</evidence>
<gene>
    <name evidence="2" type="ORF">SAMN05877831_108117</name>
</gene>
<accession>A0A285SRE4</accession>
<dbReference type="AlphaFoldDB" id="A0A285SRE4"/>
<feature type="region of interest" description="Disordered" evidence="1">
    <location>
        <begin position="196"/>
        <end position="226"/>
    </location>
</feature>
<dbReference type="Proteomes" id="UP000219111">
    <property type="component" value="Unassembled WGS sequence"/>
</dbReference>
<evidence type="ECO:0000256" key="1">
    <source>
        <dbReference type="SAM" id="MobiDB-lite"/>
    </source>
</evidence>
<name>A0A285SRE4_9RHOB</name>